<organism evidence="2 3">
    <name type="scientific">Hymenobacter gummosus</name>
    <dbReference type="NCBI Taxonomy" id="1776032"/>
    <lineage>
        <taxon>Bacteria</taxon>
        <taxon>Pseudomonadati</taxon>
        <taxon>Bacteroidota</taxon>
        <taxon>Cytophagia</taxon>
        <taxon>Cytophagales</taxon>
        <taxon>Hymenobacteraceae</taxon>
        <taxon>Hymenobacter</taxon>
    </lineage>
</organism>
<feature type="signal peptide" evidence="1">
    <location>
        <begin position="1"/>
        <end position="39"/>
    </location>
</feature>
<comment type="caution">
    <text evidence="2">The sequence shown here is derived from an EMBL/GenBank/DDBJ whole genome shotgun (WGS) entry which is preliminary data.</text>
</comment>
<sequence length="133" mass="14056">MDPAASFGLRVAPAACLPMRLLALPALLLTLLTTAPARAQTAPRPVLSGRVVNSARQPLAGVSVLVQGSTLGTSTNSDGLFLLENLPAGPHTLRFDLSGFVITDVAVTDTTRQPLQVRLVSTRPPVRSRPRRN</sequence>
<evidence type="ECO:0000313" key="2">
    <source>
        <dbReference type="EMBL" id="RTQ48544.1"/>
    </source>
</evidence>
<accession>A0A3S0H5E1</accession>
<evidence type="ECO:0000256" key="1">
    <source>
        <dbReference type="SAM" id="SignalP"/>
    </source>
</evidence>
<protein>
    <submittedName>
        <fullName evidence="2">Carboxypeptidase-like regulatory domain-containing protein</fullName>
    </submittedName>
</protein>
<dbReference type="Gene3D" id="2.60.40.1120">
    <property type="entry name" value="Carboxypeptidase-like, regulatory domain"/>
    <property type="match status" value="1"/>
</dbReference>
<dbReference type="AlphaFoldDB" id="A0A3S0H5E1"/>
<keyword evidence="1" id="KW-0732">Signal</keyword>
<feature type="chain" id="PRO_5018674658" evidence="1">
    <location>
        <begin position="40"/>
        <end position="133"/>
    </location>
</feature>
<dbReference type="GO" id="GO:0004180">
    <property type="term" value="F:carboxypeptidase activity"/>
    <property type="evidence" value="ECO:0007669"/>
    <property type="project" value="UniProtKB-KW"/>
</dbReference>
<dbReference type="Proteomes" id="UP000282184">
    <property type="component" value="Unassembled WGS sequence"/>
</dbReference>
<reference evidence="2 3" key="1">
    <citation type="submission" date="2018-12" db="EMBL/GenBank/DDBJ databases">
        <title>Hymenobacter gummosus sp. nov., isolated from a spring.</title>
        <authorList>
            <person name="Nie L."/>
        </authorList>
    </citation>
    <scope>NUCLEOTIDE SEQUENCE [LARGE SCALE GENOMIC DNA]</scope>
    <source>
        <strain evidence="2 3">KCTC 52166</strain>
    </source>
</reference>
<dbReference type="InterPro" id="IPR008969">
    <property type="entry name" value="CarboxyPept-like_regulatory"/>
</dbReference>
<keyword evidence="3" id="KW-1185">Reference proteome</keyword>
<proteinExistence type="predicted"/>
<keyword evidence="2" id="KW-0121">Carboxypeptidase</keyword>
<name>A0A3S0H5E1_9BACT</name>
<dbReference type="OrthoDB" id="886934at2"/>
<keyword evidence="2" id="KW-0645">Protease</keyword>
<dbReference type="Pfam" id="PF13715">
    <property type="entry name" value="CarbopepD_reg_2"/>
    <property type="match status" value="1"/>
</dbReference>
<dbReference type="SUPFAM" id="SSF49464">
    <property type="entry name" value="Carboxypeptidase regulatory domain-like"/>
    <property type="match status" value="1"/>
</dbReference>
<gene>
    <name evidence="2" type="ORF">EJV47_16360</name>
</gene>
<dbReference type="EMBL" id="RXOF01000009">
    <property type="protein sequence ID" value="RTQ48544.1"/>
    <property type="molecule type" value="Genomic_DNA"/>
</dbReference>
<keyword evidence="2" id="KW-0378">Hydrolase</keyword>
<evidence type="ECO:0000313" key="3">
    <source>
        <dbReference type="Proteomes" id="UP000282184"/>
    </source>
</evidence>